<evidence type="ECO:0000313" key="2">
    <source>
        <dbReference type="Proteomes" id="UP000050381"/>
    </source>
</evidence>
<gene>
    <name evidence="1" type="ORF">ALO79_03774</name>
</gene>
<dbReference type="AlphaFoldDB" id="A0A0P9SJ74"/>
<dbReference type="EMBL" id="LJQD01000105">
    <property type="protein sequence ID" value="KPW98541.1"/>
    <property type="molecule type" value="Genomic_DNA"/>
</dbReference>
<dbReference type="InterPro" id="IPR014056">
    <property type="entry name" value="TypeIITA-like_toxin_pred"/>
</dbReference>
<name>A0A0P9SJ74_PSESX</name>
<protein>
    <recommendedName>
        <fullName evidence="3">Addiction module killer protein</fullName>
    </recommendedName>
</protein>
<dbReference type="NCBIfam" id="TIGR02683">
    <property type="entry name" value="upstrm_HI1419"/>
    <property type="match status" value="1"/>
</dbReference>
<dbReference type="Proteomes" id="UP000050381">
    <property type="component" value="Unassembled WGS sequence"/>
</dbReference>
<reference evidence="1 2" key="1">
    <citation type="submission" date="2015-09" db="EMBL/GenBank/DDBJ databases">
        <title>Genome announcement of multiple Pseudomonas syringae strains.</title>
        <authorList>
            <person name="Thakur S."/>
            <person name="Wang P.W."/>
            <person name="Gong Y."/>
            <person name="Weir B.S."/>
            <person name="Guttman D.S."/>
        </authorList>
    </citation>
    <scope>NUCLEOTIDE SEQUENCE [LARGE SCALE GENOMIC DNA]</scope>
    <source>
        <strain evidence="1 2">ICMP9419</strain>
    </source>
</reference>
<accession>A0A0P9SJ74</accession>
<evidence type="ECO:0008006" key="3">
    <source>
        <dbReference type="Google" id="ProtNLM"/>
    </source>
</evidence>
<dbReference type="PANTHER" id="PTHR41791">
    <property type="entry name" value="SSL7039 PROTEIN"/>
    <property type="match status" value="1"/>
</dbReference>
<dbReference type="PIRSF" id="PIRSF028744">
    <property type="entry name" value="Addict_mod_HI1419"/>
    <property type="match status" value="1"/>
</dbReference>
<evidence type="ECO:0000313" key="1">
    <source>
        <dbReference type="EMBL" id="KPW98541.1"/>
    </source>
</evidence>
<sequence>MPSMTTIKQTSTYMAWERRLKDQKAKAAIAARIFRVANGLMGDVSPVGQGVSELRIHVGPGYRVYFQQRGDELILLLCGGDKSSQSRDIETAKKLADQWWQE</sequence>
<dbReference type="PANTHER" id="PTHR41791:SF1">
    <property type="entry name" value="SSL7039 PROTEIN"/>
    <property type="match status" value="1"/>
</dbReference>
<organism evidence="1 2">
    <name type="scientific">Pseudomonas syringae pv. castaneae</name>
    <dbReference type="NCBI Taxonomy" id="264450"/>
    <lineage>
        <taxon>Bacteria</taxon>
        <taxon>Pseudomonadati</taxon>
        <taxon>Pseudomonadota</taxon>
        <taxon>Gammaproteobacteria</taxon>
        <taxon>Pseudomonadales</taxon>
        <taxon>Pseudomonadaceae</taxon>
        <taxon>Pseudomonas</taxon>
        <taxon>Pseudomonas syringae</taxon>
    </lineage>
</organism>
<dbReference type="PATRIC" id="fig|264450.4.peg.4522"/>
<proteinExistence type="predicted"/>
<comment type="caution">
    <text evidence="1">The sequence shown here is derived from an EMBL/GenBank/DDBJ whole genome shotgun (WGS) entry which is preliminary data.</text>
</comment>